<gene>
    <name evidence="2" type="ORF">P0Y49_04835</name>
</gene>
<feature type="transmembrane region" description="Helical" evidence="1">
    <location>
        <begin position="292"/>
        <end position="309"/>
    </location>
</feature>
<keyword evidence="1" id="KW-0472">Membrane</keyword>
<sequence>MSIDLHQIATLVKNHLTFSDEKEYHITLSPDQTQKSLLTALDDSGYVEEFSNSKGIIFANNIKLGETIKVKLVLLRLERSGFYDTFGRFVDGNALNAPENFYLRDLDYMHGDGEQIDSVKAYFAGLKLSECLNSLARFKNEDDGLTLYLMLEKSATSLKVLNSVQTITGLDSTLQEVNTFCNGIYENIERKKIYQKELIDFLNDFDFDQRYSKLCKNFGTFYQRCESAYDFFLSDFSYGKLKLELESAVLEYSKNIRSIINDSQNKLIAIPAAFLIASSQLSLDTPFSGKNMLILIASIVFSVLIEIFIRNQESSVTIFTDNIKNYKTTFGFKNRSVDRHANSSLNNVINKTFASIDTELTHQRTRLNTIRWINWGISILLVMTILINYAIVNFGKK</sequence>
<proteinExistence type="predicted"/>
<keyword evidence="1" id="KW-1133">Transmembrane helix</keyword>
<evidence type="ECO:0000313" key="3">
    <source>
        <dbReference type="Proteomes" id="UP001214530"/>
    </source>
</evidence>
<keyword evidence="1" id="KW-0812">Transmembrane</keyword>
<name>A0AAJ6B6W5_9SPHI</name>
<accession>A0AAJ6B6W5</accession>
<protein>
    <submittedName>
        <fullName evidence="2">Uncharacterized protein</fullName>
    </submittedName>
</protein>
<organism evidence="2 3">
    <name type="scientific">Candidatus Pedobacter colombiensis</name>
    <dbReference type="NCBI Taxonomy" id="3121371"/>
    <lineage>
        <taxon>Bacteria</taxon>
        <taxon>Pseudomonadati</taxon>
        <taxon>Bacteroidota</taxon>
        <taxon>Sphingobacteriia</taxon>
        <taxon>Sphingobacteriales</taxon>
        <taxon>Sphingobacteriaceae</taxon>
        <taxon>Pedobacter</taxon>
    </lineage>
</organism>
<evidence type="ECO:0000256" key="1">
    <source>
        <dbReference type="SAM" id="Phobius"/>
    </source>
</evidence>
<dbReference type="Proteomes" id="UP001214530">
    <property type="component" value="Chromosome"/>
</dbReference>
<feature type="transmembrane region" description="Helical" evidence="1">
    <location>
        <begin position="372"/>
        <end position="392"/>
    </location>
</feature>
<dbReference type="AlphaFoldDB" id="A0AAJ6B6W5"/>
<reference evidence="2" key="1">
    <citation type="submission" date="2023-03" db="EMBL/GenBank/DDBJ databases">
        <title>Andean soil-derived lignocellulolytic bacterial consortium as a source of novel taxa and putative plastic-active enzymes.</title>
        <authorList>
            <person name="Diaz-Garcia L."/>
            <person name="Chuvochina M."/>
            <person name="Feuerriegel G."/>
            <person name="Bunk B."/>
            <person name="Sproer C."/>
            <person name="Streit W.R."/>
            <person name="Rodriguez L.M."/>
            <person name="Overmann J."/>
            <person name="Jimenez D.J."/>
        </authorList>
    </citation>
    <scope>NUCLEOTIDE SEQUENCE</scope>
    <source>
        <strain evidence="2">MAG 3858</strain>
    </source>
</reference>
<evidence type="ECO:0000313" key="2">
    <source>
        <dbReference type="EMBL" id="WEK20462.1"/>
    </source>
</evidence>
<dbReference type="EMBL" id="CP119313">
    <property type="protein sequence ID" value="WEK20462.1"/>
    <property type="molecule type" value="Genomic_DNA"/>
</dbReference>